<gene>
    <name evidence="1" type="ORF">E9232_005916</name>
</gene>
<accession>A0ABU1JXL6</accession>
<dbReference type="RefSeq" id="WP_309800285.1">
    <property type="nucleotide sequence ID" value="NZ_JAVDPW010000011.1"/>
</dbReference>
<dbReference type="Proteomes" id="UP001262410">
    <property type="component" value="Unassembled WGS sequence"/>
</dbReference>
<protein>
    <submittedName>
        <fullName evidence="1">Uncharacterized protein</fullName>
    </submittedName>
</protein>
<keyword evidence="2" id="KW-1185">Reference proteome</keyword>
<proteinExistence type="predicted"/>
<name>A0ABU1JXL6_9PROT</name>
<evidence type="ECO:0000313" key="2">
    <source>
        <dbReference type="Proteomes" id="UP001262410"/>
    </source>
</evidence>
<evidence type="ECO:0000313" key="1">
    <source>
        <dbReference type="EMBL" id="MDR6293366.1"/>
    </source>
</evidence>
<organism evidence="1 2">
    <name type="scientific">Inquilinus ginsengisoli</name>
    <dbReference type="NCBI Taxonomy" id="363840"/>
    <lineage>
        <taxon>Bacteria</taxon>
        <taxon>Pseudomonadati</taxon>
        <taxon>Pseudomonadota</taxon>
        <taxon>Alphaproteobacteria</taxon>
        <taxon>Rhodospirillales</taxon>
        <taxon>Rhodospirillaceae</taxon>
        <taxon>Inquilinus</taxon>
    </lineage>
</organism>
<comment type="caution">
    <text evidence="1">The sequence shown here is derived from an EMBL/GenBank/DDBJ whole genome shotgun (WGS) entry which is preliminary data.</text>
</comment>
<dbReference type="EMBL" id="JAVDPW010000011">
    <property type="protein sequence ID" value="MDR6293366.1"/>
    <property type="molecule type" value="Genomic_DNA"/>
</dbReference>
<sequence>MSRTSAISAARPSTLGRAAGILSAAALLGAFALRPAAAEEIPPGVGLTATLDAVHVSVSYLPAATGYETVVTAGTEEPGGIVRFVSTLAPGQEAVVSVPRGPGQPALELRLRRIGDRLELQRPVS</sequence>
<reference evidence="1 2" key="1">
    <citation type="submission" date="2023-07" db="EMBL/GenBank/DDBJ databases">
        <title>Sorghum-associated microbial communities from plants grown in Nebraska, USA.</title>
        <authorList>
            <person name="Schachtman D."/>
        </authorList>
    </citation>
    <scope>NUCLEOTIDE SEQUENCE [LARGE SCALE GENOMIC DNA]</scope>
    <source>
        <strain evidence="1 2">584</strain>
    </source>
</reference>